<dbReference type="GO" id="GO:0022857">
    <property type="term" value="F:transmembrane transporter activity"/>
    <property type="evidence" value="ECO:0007669"/>
    <property type="project" value="InterPro"/>
</dbReference>
<dbReference type="InterPro" id="IPR011701">
    <property type="entry name" value="MFS"/>
</dbReference>
<proteinExistence type="inferred from homology"/>
<keyword evidence="4 8" id="KW-1133">Transmembrane helix</keyword>
<feature type="transmembrane region" description="Helical" evidence="8">
    <location>
        <begin position="361"/>
        <end position="385"/>
    </location>
</feature>
<evidence type="ECO:0000313" key="9">
    <source>
        <dbReference type="EMBL" id="GMI08060.1"/>
    </source>
</evidence>
<dbReference type="Pfam" id="PF07690">
    <property type="entry name" value="MFS_1"/>
    <property type="match status" value="1"/>
</dbReference>
<feature type="transmembrane region" description="Helical" evidence="8">
    <location>
        <begin position="546"/>
        <end position="567"/>
    </location>
</feature>
<keyword evidence="3 8" id="KW-0812">Transmembrane</keyword>
<feature type="transmembrane region" description="Helical" evidence="8">
    <location>
        <begin position="91"/>
        <end position="110"/>
    </location>
</feature>
<accession>A0A9W7CDV6</accession>
<keyword evidence="2" id="KW-0813">Transport</keyword>
<evidence type="ECO:0000256" key="2">
    <source>
        <dbReference type="ARBA" id="ARBA00022448"/>
    </source>
</evidence>
<gene>
    <name evidence="9" type="ORF">TrRE_jg5288</name>
</gene>
<organism evidence="9 10">
    <name type="scientific">Triparma retinervis</name>
    <dbReference type="NCBI Taxonomy" id="2557542"/>
    <lineage>
        <taxon>Eukaryota</taxon>
        <taxon>Sar</taxon>
        <taxon>Stramenopiles</taxon>
        <taxon>Ochrophyta</taxon>
        <taxon>Bolidophyceae</taxon>
        <taxon>Parmales</taxon>
        <taxon>Triparmaceae</taxon>
        <taxon>Triparma</taxon>
    </lineage>
</organism>
<feature type="transmembrane region" description="Helical" evidence="8">
    <location>
        <begin position="391"/>
        <end position="414"/>
    </location>
</feature>
<sequence>MFSTELQLSNRAIFIFFTCVNTLNFIDRGVVPGGSDQFNAFITNKLNADGSKENFRPDVYLGLLQSAFVAGFSVSCIISAHMLHRVMFTKLLGFSLVVWLVSIIGSGLAGEWGGSYWLLLCARCLSGVAEASFQCIVPPLIQDRCAEDKEIADRRNSLLMREDLSTGKLSSVEEERERNSSSKPSFDTVSVASGDEQNLSASASSSLSSAVAKPALDKTSTWLAIYFTAIPTGTALGYIFSSTVSSSSLGWQAAFYIEGLAMVPLVLFCMVLHMSEKTRADIRMSRKGLSEPLIGKGSGGSCGGSGGGSGTVSVQRHKDRRLSRLLEPTGDLAGLKKKVTMADEFYACASSLPFMSVLFSYAAYTAVLISVSTFGSAFVMALGFFNTETSAALVFGGIISIAGVIGTPIGGYVLKKIDHGEQDPPNLLKMSNSFKQLNKQVFVGFILLLPMTFTNSTTIFVVSMLLGCICLFTATVFFNLGAMLCVPKENRSFAIGLLTFGLHAMGDVPSPIVVGWLKDSLAPACDINGDGEFDDLDACRDDSKGIQLTILITFSWLIWVLVFNHVAYKSSRSLWRKDVEKEKSDFNKAGGGAVQGENAVFF</sequence>
<name>A0A9W7CDV6_9STRA</name>
<evidence type="ECO:0000256" key="7">
    <source>
        <dbReference type="SAM" id="MobiDB-lite"/>
    </source>
</evidence>
<comment type="caution">
    <text evidence="9">The sequence shown here is derived from an EMBL/GenBank/DDBJ whole genome shotgun (WGS) entry which is preliminary data.</text>
</comment>
<reference evidence="9" key="1">
    <citation type="submission" date="2022-07" db="EMBL/GenBank/DDBJ databases">
        <title>Genome analysis of Parmales, a sister group of diatoms, reveals the evolutionary specialization of diatoms from phago-mixotrophs to photoautotrophs.</title>
        <authorList>
            <person name="Ban H."/>
            <person name="Sato S."/>
            <person name="Yoshikawa S."/>
            <person name="Kazumasa Y."/>
            <person name="Nakamura Y."/>
            <person name="Ichinomiya M."/>
            <person name="Saitoh K."/>
            <person name="Sato N."/>
            <person name="Blanc-Mathieu R."/>
            <person name="Endo H."/>
            <person name="Kuwata A."/>
            <person name="Ogata H."/>
        </authorList>
    </citation>
    <scope>NUCLEOTIDE SEQUENCE</scope>
</reference>
<keyword evidence="5 8" id="KW-0472">Membrane</keyword>
<comment type="similarity">
    <text evidence="6">Belongs to the major facilitator superfamily. Spinster (TC 2.A.1.49) family.</text>
</comment>
<feature type="transmembrane region" description="Helical" evidence="8">
    <location>
        <begin position="223"/>
        <end position="241"/>
    </location>
</feature>
<evidence type="ECO:0000256" key="3">
    <source>
        <dbReference type="ARBA" id="ARBA00022692"/>
    </source>
</evidence>
<evidence type="ECO:0000313" key="10">
    <source>
        <dbReference type="Proteomes" id="UP001165082"/>
    </source>
</evidence>
<dbReference type="Gene3D" id="1.20.1250.20">
    <property type="entry name" value="MFS general substrate transporter like domains"/>
    <property type="match status" value="2"/>
</dbReference>
<dbReference type="SUPFAM" id="SSF103473">
    <property type="entry name" value="MFS general substrate transporter"/>
    <property type="match status" value="2"/>
</dbReference>
<dbReference type="InterPro" id="IPR044770">
    <property type="entry name" value="MFS_spinster-like"/>
</dbReference>
<feature type="transmembrane region" description="Helical" evidence="8">
    <location>
        <begin position="59"/>
        <end position="79"/>
    </location>
</feature>
<keyword evidence="10" id="KW-1185">Reference proteome</keyword>
<dbReference type="PANTHER" id="PTHR23505:SF79">
    <property type="entry name" value="PROTEIN SPINSTER"/>
    <property type="match status" value="1"/>
</dbReference>
<protein>
    <submittedName>
        <fullName evidence="9">Uncharacterized protein</fullName>
    </submittedName>
</protein>
<evidence type="ECO:0000256" key="1">
    <source>
        <dbReference type="ARBA" id="ARBA00004141"/>
    </source>
</evidence>
<dbReference type="AlphaFoldDB" id="A0A9W7CDV6"/>
<feature type="transmembrane region" description="Helical" evidence="8">
    <location>
        <begin position="459"/>
        <end position="481"/>
    </location>
</feature>
<evidence type="ECO:0000256" key="8">
    <source>
        <dbReference type="SAM" id="Phobius"/>
    </source>
</evidence>
<evidence type="ECO:0000256" key="6">
    <source>
        <dbReference type="ARBA" id="ARBA00024338"/>
    </source>
</evidence>
<dbReference type="GO" id="GO:0016020">
    <property type="term" value="C:membrane"/>
    <property type="evidence" value="ECO:0007669"/>
    <property type="project" value="UniProtKB-SubCell"/>
</dbReference>
<dbReference type="Proteomes" id="UP001165082">
    <property type="component" value="Unassembled WGS sequence"/>
</dbReference>
<feature type="region of interest" description="Disordered" evidence="7">
    <location>
        <begin position="168"/>
        <end position="190"/>
    </location>
</feature>
<comment type="subcellular location">
    <subcellularLocation>
        <location evidence="1">Membrane</location>
        <topology evidence="1">Multi-pass membrane protein</topology>
    </subcellularLocation>
</comment>
<dbReference type="OrthoDB" id="6770063at2759"/>
<feature type="transmembrane region" description="Helical" evidence="8">
    <location>
        <begin position="493"/>
        <end position="514"/>
    </location>
</feature>
<feature type="transmembrane region" description="Helical" evidence="8">
    <location>
        <begin position="253"/>
        <end position="274"/>
    </location>
</feature>
<feature type="compositionally biased region" description="Basic and acidic residues" evidence="7">
    <location>
        <begin position="168"/>
        <end position="180"/>
    </location>
</feature>
<dbReference type="InterPro" id="IPR036259">
    <property type="entry name" value="MFS_trans_sf"/>
</dbReference>
<dbReference type="PANTHER" id="PTHR23505">
    <property type="entry name" value="SPINSTER"/>
    <property type="match status" value="1"/>
</dbReference>
<evidence type="ECO:0000256" key="4">
    <source>
        <dbReference type="ARBA" id="ARBA00022989"/>
    </source>
</evidence>
<dbReference type="EMBL" id="BRXZ01000243">
    <property type="protein sequence ID" value="GMI08060.1"/>
    <property type="molecule type" value="Genomic_DNA"/>
</dbReference>
<evidence type="ECO:0000256" key="5">
    <source>
        <dbReference type="ARBA" id="ARBA00023136"/>
    </source>
</evidence>